<dbReference type="EMBL" id="CP099420">
    <property type="protein sequence ID" value="USW51136.1"/>
    <property type="molecule type" value="Genomic_DNA"/>
</dbReference>
<accession>A0A9Q9EGT9</accession>
<organism evidence="1 2">
    <name type="scientific">Septoria linicola</name>
    <dbReference type="NCBI Taxonomy" id="215465"/>
    <lineage>
        <taxon>Eukaryota</taxon>
        <taxon>Fungi</taxon>
        <taxon>Dikarya</taxon>
        <taxon>Ascomycota</taxon>
        <taxon>Pezizomycotina</taxon>
        <taxon>Dothideomycetes</taxon>
        <taxon>Dothideomycetidae</taxon>
        <taxon>Mycosphaerellales</taxon>
        <taxon>Mycosphaerellaceae</taxon>
        <taxon>Septoria</taxon>
    </lineage>
</organism>
<proteinExistence type="predicted"/>
<dbReference type="Proteomes" id="UP001056384">
    <property type="component" value="Chromosome 3"/>
</dbReference>
<evidence type="ECO:0000313" key="2">
    <source>
        <dbReference type="Proteomes" id="UP001056384"/>
    </source>
</evidence>
<sequence length="112" mass="13189">MRYSTPKYYMIRLIVLSWKRAPHLQKWLRLELEKRSTLERKPLTELHRFLSQEMEGEAVQLLKIDKPTSEWTASEWAEGPVHVVNGEVWWGRVPKNEWVFPAWVFGGRGAGG</sequence>
<keyword evidence="2" id="KW-1185">Reference proteome</keyword>
<name>A0A9Q9EGT9_9PEZI</name>
<gene>
    <name evidence="1" type="ORF">Slin15195_G044550</name>
</gene>
<evidence type="ECO:0000313" key="1">
    <source>
        <dbReference type="EMBL" id="USW51136.1"/>
    </source>
</evidence>
<dbReference type="AlphaFoldDB" id="A0A9Q9EGT9"/>
<reference evidence="1" key="1">
    <citation type="submission" date="2022-06" db="EMBL/GenBank/DDBJ databases">
        <title>Complete genome sequences of two strains of the flax pathogen Septoria linicola.</title>
        <authorList>
            <person name="Lapalu N."/>
            <person name="Simon A."/>
            <person name="Demenou B."/>
            <person name="Paumier D."/>
            <person name="Guillot M.-P."/>
            <person name="Gout L."/>
            <person name="Valade R."/>
        </authorList>
    </citation>
    <scope>NUCLEOTIDE SEQUENCE</scope>
    <source>
        <strain evidence="1">SE15195</strain>
    </source>
</reference>
<protein>
    <submittedName>
        <fullName evidence="1">Uncharacterized protein</fullName>
    </submittedName>
</protein>